<keyword evidence="2" id="KW-0808">Transferase</keyword>
<feature type="domain" description="Glycosyltransferase 2-like" evidence="1">
    <location>
        <begin position="5"/>
        <end position="161"/>
    </location>
</feature>
<dbReference type="CDD" id="cd00761">
    <property type="entry name" value="Glyco_tranf_GTA_type"/>
    <property type="match status" value="1"/>
</dbReference>
<dbReference type="InterPro" id="IPR001173">
    <property type="entry name" value="Glyco_trans_2-like"/>
</dbReference>
<dbReference type="SUPFAM" id="SSF53448">
    <property type="entry name" value="Nucleotide-diphospho-sugar transferases"/>
    <property type="match status" value="2"/>
</dbReference>
<dbReference type="Pfam" id="PF00535">
    <property type="entry name" value="Glycos_transf_2"/>
    <property type="match status" value="1"/>
</dbReference>
<dbReference type="PANTHER" id="PTHR43685">
    <property type="entry name" value="GLYCOSYLTRANSFERASE"/>
    <property type="match status" value="1"/>
</dbReference>
<comment type="caution">
    <text evidence="2">The sequence shown here is derived from an EMBL/GenBank/DDBJ whole genome shotgun (WGS) entry which is preliminary data.</text>
</comment>
<name>A0A953J4V9_9BACT</name>
<evidence type="ECO:0000259" key="1">
    <source>
        <dbReference type="Pfam" id="PF00535"/>
    </source>
</evidence>
<accession>A0A953J4V9</accession>
<evidence type="ECO:0000313" key="2">
    <source>
        <dbReference type="EMBL" id="MBZ0156311.1"/>
    </source>
</evidence>
<reference evidence="2" key="2">
    <citation type="submission" date="2021-08" db="EMBL/GenBank/DDBJ databases">
        <authorList>
            <person name="Dalcin Martins P."/>
        </authorList>
    </citation>
    <scope>NUCLEOTIDE SEQUENCE</scope>
    <source>
        <strain evidence="2">MAG_39</strain>
    </source>
</reference>
<gene>
    <name evidence="2" type="ORF">K8I29_08905</name>
</gene>
<keyword evidence="2" id="KW-0328">Glycosyltransferase</keyword>
<dbReference type="PANTHER" id="PTHR43685:SF2">
    <property type="entry name" value="GLYCOSYLTRANSFERASE 2-LIKE DOMAIN-CONTAINING PROTEIN"/>
    <property type="match status" value="1"/>
</dbReference>
<dbReference type="InterPro" id="IPR050834">
    <property type="entry name" value="Glycosyltransf_2"/>
</dbReference>
<reference evidence="2" key="1">
    <citation type="journal article" date="2021" name="bioRxiv">
        <title>Unraveling nitrogen, sulfur and carbon metabolic pathways and microbial community transcriptional responses to substrate deprivation and toxicity stresses in a bioreactor mimicking anoxic brackish coastal sediment conditions.</title>
        <authorList>
            <person name="Martins P.D."/>
            <person name="Echeveste M.J."/>
            <person name="Arshad A."/>
            <person name="Kurth J."/>
            <person name="Ouboter H."/>
            <person name="Jetten M.S.M."/>
            <person name="Welte C.U."/>
        </authorList>
    </citation>
    <scope>NUCLEOTIDE SEQUENCE</scope>
    <source>
        <strain evidence="2">MAG_39</strain>
    </source>
</reference>
<dbReference type="EMBL" id="JAIOIV010000073">
    <property type="protein sequence ID" value="MBZ0156311.1"/>
    <property type="molecule type" value="Genomic_DNA"/>
</dbReference>
<sequence>MSKVTVYITAHNYGKYLPQAVESVLKQTLRDWELIIINDGSTDDTAEILQSYSDHFKIRIIHQEKPLGLPISCNNALKAAQGDYIIRLDADDFFDENALLVLSNVLDSHPEVGLVYPDYYHMSEDGEILELVRRKKIDEDARLLDLPAHGAGTMIRVSSLKELNGYNETIRCQDGYDLWIRFIHKFKVYNVNLPLFYYRRHGSNLTNNMGKILSTRRKIKRDFVRERFKYDMPGVLALIPARGNCLPMRELSGRPMISYTIEEVKKSETVGRMAVVTEDDAIARYCASCGVEVILRPQRLAAPNTPVEPSILFALDTLVQREGYAPDVVVMPHINSPLKKAAHIDEAVDTLLIFKTDSVISVCEDRMFHYQHRYNGLEPLFKQRQLRLEKESLYSENGAIYVSLRDKVSSMNFLGESIGHIEMEEEFSVHVDRDFDFWLAEKLLERERRAMECPTGVCA</sequence>
<protein>
    <submittedName>
        <fullName evidence="2">Glycosyltransferase</fullName>
        <ecNumber evidence="2">2.4.-.-</ecNumber>
    </submittedName>
</protein>
<organism evidence="2 3">
    <name type="scientific">Candidatus Nitrobium versatile</name>
    <dbReference type="NCBI Taxonomy" id="2884831"/>
    <lineage>
        <taxon>Bacteria</taxon>
        <taxon>Pseudomonadati</taxon>
        <taxon>Nitrospirota</taxon>
        <taxon>Nitrospiria</taxon>
        <taxon>Nitrospirales</taxon>
        <taxon>Nitrospiraceae</taxon>
        <taxon>Candidatus Nitrobium</taxon>
    </lineage>
</organism>
<dbReference type="CDD" id="cd02513">
    <property type="entry name" value="CMP-NeuAc_Synthase"/>
    <property type="match status" value="1"/>
</dbReference>
<evidence type="ECO:0000313" key="3">
    <source>
        <dbReference type="Proteomes" id="UP000705867"/>
    </source>
</evidence>
<dbReference type="Pfam" id="PF02348">
    <property type="entry name" value="CTP_transf_3"/>
    <property type="match status" value="1"/>
</dbReference>
<dbReference type="Gene3D" id="3.90.550.10">
    <property type="entry name" value="Spore Coat Polysaccharide Biosynthesis Protein SpsA, Chain A"/>
    <property type="match status" value="2"/>
</dbReference>
<dbReference type="InterPro" id="IPR029044">
    <property type="entry name" value="Nucleotide-diphossugar_trans"/>
</dbReference>
<dbReference type="EC" id="2.4.-.-" evidence="2"/>
<dbReference type="InterPro" id="IPR003329">
    <property type="entry name" value="Cytidylyl_trans"/>
</dbReference>
<dbReference type="Proteomes" id="UP000705867">
    <property type="component" value="Unassembled WGS sequence"/>
</dbReference>
<dbReference type="AlphaFoldDB" id="A0A953J4V9"/>
<dbReference type="GO" id="GO:0016757">
    <property type="term" value="F:glycosyltransferase activity"/>
    <property type="evidence" value="ECO:0007669"/>
    <property type="project" value="UniProtKB-KW"/>
</dbReference>
<proteinExistence type="predicted"/>